<feature type="compositionally biased region" description="Basic and acidic residues" evidence="1">
    <location>
        <begin position="156"/>
        <end position="165"/>
    </location>
</feature>
<proteinExistence type="predicted"/>
<dbReference type="EMBL" id="JBBPHU010000002">
    <property type="protein sequence ID" value="KAK7521983.1"/>
    <property type="molecule type" value="Genomic_DNA"/>
</dbReference>
<comment type="caution">
    <text evidence="2">The sequence shown here is derived from an EMBL/GenBank/DDBJ whole genome shotgun (WGS) entry which is preliminary data.</text>
</comment>
<name>A0ABR1KUX7_9PEZI</name>
<evidence type="ECO:0000313" key="2">
    <source>
        <dbReference type="EMBL" id="KAK7521983.1"/>
    </source>
</evidence>
<evidence type="ECO:0000256" key="1">
    <source>
        <dbReference type="SAM" id="MobiDB-lite"/>
    </source>
</evidence>
<evidence type="ECO:0000313" key="3">
    <source>
        <dbReference type="Proteomes" id="UP001363622"/>
    </source>
</evidence>
<protein>
    <submittedName>
        <fullName evidence="2">Uncharacterized protein</fullName>
    </submittedName>
</protein>
<feature type="compositionally biased region" description="Basic residues" evidence="1">
    <location>
        <begin position="1"/>
        <end position="10"/>
    </location>
</feature>
<keyword evidence="3" id="KW-1185">Reference proteome</keyword>
<organism evidence="2 3">
    <name type="scientific">Phyllosticta citriasiana</name>
    <dbReference type="NCBI Taxonomy" id="595635"/>
    <lineage>
        <taxon>Eukaryota</taxon>
        <taxon>Fungi</taxon>
        <taxon>Dikarya</taxon>
        <taxon>Ascomycota</taxon>
        <taxon>Pezizomycotina</taxon>
        <taxon>Dothideomycetes</taxon>
        <taxon>Dothideomycetes incertae sedis</taxon>
        <taxon>Botryosphaeriales</taxon>
        <taxon>Phyllostictaceae</taxon>
        <taxon>Phyllosticta</taxon>
    </lineage>
</organism>
<dbReference type="Proteomes" id="UP001363622">
    <property type="component" value="Unassembled WGS sequence"/>
</dbReference>
<accession>A0ABR1KUX7</accession>
<sequence length="165" mass="18181">MGTRGRKGARSTRATCRTLLASHRAVSAPRPRATTNDDETPLPTSPTNEPPLAANLDSNTLFRANERTTKRTNDRRTKPQNLKLTKRAKLVFFPSTPTTTPPPALCLIAEPRPSVRSPRPFLPPRPRRHPSAVYFSSCAKSVLAVDNRTLGPPSHQRHETDASTT</sequence>
<gene>
    <name evidence="2" type="ORF">IWZ03DRAFT_106731</name>
</gene>
<feature type="region of interest" description="Disordered" evidence="1">
    <location>
        <begin position="1"/>
        <end position="55"/>
    </location>
</feature>
<feature type="region of interest" description="Disordered" evidence="1">
    <location>
        <begin position="146"/>
        <end position="165"/>
    </location>
</feature>
<reference evidence="2 3" key="1">
    <citation type="submission" date="2024-04" db="EMBL/GenBank/DDBJ databases">
        <title>Phyllosticta paracitricarpa is synonymous to the EU quarantine fungus P. citricarpa based on phylogenomic analyses.</title>
        <authorList>
            <consortium name="Lawrence Berkeley National Laboratory"/>
            <person name="Van Ingen-Buijs V.A."/>
            <person name="Van Westerhoven A.C."/>
            <person name="Haridas S."/>
            <person name="Skiadas P."/>
            <person name="Martin F."/>
            <person name="Groenewald J.Z."/>
            <person name="Crous P.W."/>
            <person name="Seidl M.F."/>
        </authorList>
    </citation>
    <scope>NUCLEOTIDE SEQUENCE [LARGE SCALE GENOMIC DNA]</scope>
    <source>
        <strain evidence="2 3">CBS 123371</strain>
    </source>
</reference>